<feature type="region of interest" description="Disordered" evidence="1">
    <location>
        <begin position="1"/>
        <end position="41"/>
    </location>
</feature>
<feature type="compositionally biased region" description="Basic residues" evidence="1">
    <location>
        <begin position="12"/>
        <end position="22"/>
    </location>
</feature>
<dbReference type="EMBL" id="MN032614">
    <property type="protein sequence ID" value="QDJ96840.1"/>
    <property type="molecule type" value="Genomic_DNA"/>
</dbReference>
<accession>A0A514TV37</accession>
<evidence type="ECO:0000313" key="2">
    <source>
        <dbReference type="EMBL" id="QDJ96840.1"/>
    </source>
</evidence>
<proteinExistence type="predicted"/>
<dbReference type="Proteomes" id="UP000317703">
    <property type="component" value="Segment"/>
</dbReference>
<reference evidence="2" key="1">
    <citation type="submission" date="2019-06" db="EMBL/GenBank/DDBJ databases">
        <title>Complete genome sequence of Aeromonas hydrophila bacteriophage PS1.</title>
        <authorList>
            <person name="Rai S."/>
            <person name="Tyagi A."/>
            <person name="Kumar N."/>
            <person name="Singh N."/>
        </authorList>
    </citation>
    <scope>NUCLEOTIDE SEQUENCE [LARGE SCALE GENOMIC DNA]</scope>
</reference>
<name>A0A514TV37_9CAUD</name>
<gene>
    <name evidence="2" type="ORF">PS1_0081</name>
</gene>
<sequence>MSKKAQQNAAAKRARRNTASKVKRSDRNAKGVKVLPGRRPTHSNEALTALAQALSRSNLDDPLQYILDGGKGEGEFNPESLIKTSRKAVTEVYKLFSYVTLAERLVQQKAFVHEFTCDLDRVTNELIEIDRQVIRLPKLAEIDLESFTIDMLDIGGYVENLADQLYSEIEALEKHSYVIEDRLNKAAHDFQVSHPEVTEQDARLVIMETISQERVNKFRQLQQQAETAEV</sequence>
<feature type="compositionally biased region" description="Low complexity" evidence="1">
    <location>
        <begin position="1"/>
        <end position="11"/>
    </location>
</feature>
<evidence type="ECO:0000313" key="3">
    <source>
        <dbReference type="Proteomes" id="UP000317703"/>
    </source>
</evidence>
<organism evidence="2 3">
    <name type="scientific">Aeromonas phage PS1</name>
    <dbReference type="NCBI Taxonomy" id="2591406"/>
    <lineage>
        <taxon>Viruses</taxon>
        <taxon>Duplodnaviria</taxon>
        <taxon>Heunggongvirae</taxon>
        <taxon>Uroviricota</taxon>
        <taxon>Caudoviricetes</taxon>
        <taxon>Chimalliviridae</taxon>
        <taxon>Ferozepurvirus</taxon>
        <taxon>Ferozepurvirus PS1</taxon>
    </lineage>
</organism>
<protein>
    <submittedName>
        <fullName evidence="2">Uncharacterized protein</fullName>
    </submittedName>
</protein>
<evidence type="ECO:0000256" key="1">
    <source>
        <dbReference type="SAM" id="MobiDB-lite"/>
    </source>
</evidence>
<keyword evidence="3" id="KW-1185">Reference proteome</keyword>